<dbReference type="GO" id="GO:0005886">
    <property type="term" value="C:plasma membrane"/>
    <property type="evidence" value="ECO:0007669"/>
    <property type="project" value="UniProtKB-SubCell"/>
</dbReference>
<gene>
    <name evidence="8" type="ORF">EHS89_01235</name>
</gene>
<keyword evidence="4 6" id="KW-1133">Transmembrane helix</keyword>
<feature type="transmembrane region" description="Helical" evidence="6">
    <location>
        <begin position="100"/>
        <end position="119"/>
    </location>
</feature>
<comment type="subcellular location">
    <subcellularLocation>
        <location evidence="1">Cell membrane</location>
        <topology evidence="1">Multi-pass membrane protein</topology>
    </subcellularLocation>
</comment>
<feature type="transmembrane region" description="Helical" evidence="6">
    <location>
        <begin position="154"/>
        <end position="174"/>
    </location>
</feature>
<dbReference type="InterPro" id="IPR037185">
    <property type="entry name" value="EmrE-like"/>
</dbReference>
<proteinExistence type="predicted"/>
<evidence type="ECO:0000256" key="5">
    <source>
        <dbReference type="ARBA" id="ARBA00023136"/>
    </source>
</evidence>
<keyword evidence="2" id="KW-1003">Cell membrane</keyword>
<dbReference type="Pfam" id="PF00892">
    <property type="entry name" value="EamA"/>
    <property type="match status" value="2"/>
</dbReference>
<feature type="transmembrane region" description="Helical" evidence="6">
    <location>
        <begin position="37"/>
        <end position="56"/>
    </location>
</feature>
<feature type="transmembrane region" description="Helical" evidence="6">
    <location>
        <begin position="68"/>
        <end position="88"/>
    </location>
</feature>
<feature type="transmembrane region" description="Helical" evidence="6">
    <location>
        <begin position="179"/>
        <end position="200"/>
    </location>
</feature>
<dbReference type="InterPro" id="IPR051258">
    <property type="entry name" value="Diverse_Substrate_Transporter"/>
</dbReference>
<name>A0A3P1SW65_9GAMM</name>
<evidence type="ECO:0000313" key="9">
    <source>
        <dbReference type="Proteomes" id="UP000267535"/>
    </source>
</evidence>
<dbReference type="AlphaFoldDB" id="A0A3P1SW65"/>
<reference evidence="8 9" key="1">
    <citation type="submission" date="2018-11" db="EMBL/GenBank/DDBJ databases">
        <title>The draft genome sequence of Amphritea balenae JAMM 1525T.</title>
        <authorList>
            <person name="Fang Z."/>
            <person name="Zhang Y."/>
            <person name="Han X."/>
        </authorList>
    </citation>
    <scope>NUCLEOTIDE SEQUENCE [LARGE SCALE GENOMIC DNA]</scope>
    <source>
        <strain evidence="8 9">JAMM 1525</strain>
    </source>
</reference>
<accession>A0A3P1SW65</accession>
<evidence type="ECO:0000256" key="1">
    <source>
        <dbReference type="ARBA" id="ARBA00004651"/>
    </source>
</evidence>
<feature type="transmembrane region" description="Helical" evidence="6">
    <location>
        <begin position="281"/>
        <end position="300"/>
    </location>
</feature>
<dbReference type="SUPFAM" id="SSF103481">
    <property type="entry name" value="Multidrug resistance efflux transporter EmrE"/>
    <property type="match status" value="2"/>
</dbReference>
<feature type="domain" description="EamA" evidence="7">
    <location>
        <begin position="9"/>
        <end position="142"/>
    </location>
</feature>
<feature type="domain" description="EamA" evidence="7">
    <location>
        <begin position="151"/>
        <end position="296"/>
    </location>
</feature>
<keyword evidence="3 6" id="KW-0812">Transmembrane</keyword>
<organism evidence="8 9">
    <name type="scientific">Amphritea balenae</name>
    <dbReference type="NCBI Taxonomy" id="452629"/>
    <lineage>
        <taxon>Bacteria</taxon>
        <taxon>Pseudomonadati</taxon>
        <taxon>Pseudomonadota</taxon>
        <taxon>Gammaproteobacteria</taxon>
        <taxon>Oceanospirillales</taxon>
        <taxon>Oceanospirillaceae</taxon>
        <taxon>Amphritea</taxon>
    </lineage>
</organism>
<evidence type="ECO:0000256" key="6">
    <source>
        <dbReference type="SAM" id="Phobius"/>
    </source>
</evidence>
<dbReference type="PANTHER" id="PTHR42920">
    <property type="entry name" value="OS03G0707200 PROTEIN-RELATED"/>
    <property type="match status" value="1"/>
</dbReference>
<feature type="transmembrane region" description="Helical" evidence="6">
    <location>
        <begin position="256"/>
        <end position="275"/>
    </location>
</feature>
<dbReference type="OrthoDB" id="9804865at2"/>
<feature type="transmembrane region" description="Helical" evidence="6">
    <location>
        <begin position="224"/>
        <end position="244"/>
    </location>
</feature>
<keyword evidence="9" id="KW-1185">Reference proteome</keyword>
<protein>
    <submittedName>
        <fullName evidence="8">DMT family transporter</fullName>
    </submittedName>
</protein>
<dbReference type="RefSeq" id="WP_124924287.1">
    <property type="nucleotide sequence ID" value="NZ_BMOH01000001.1"/>
</dbReference>
<feature type="transmembrane region" description="Helical" evidence="6">
    <location>
        <begin position="126"/>
        <end position="142"/>
    </location>
</feature>
<comment type="caution">
    <text evidence="8">The sequence shown here is derived from an EMBL/GenBank/DDBJ whole genome shotgun (WGS) entry which is preliminary data.</text>
</comment>
<evidence type="ECO:0000313" key="8">
    <source>
        <dbReference type="EMBL" id="RRD01215.1"/>
    </source>
</evidence>
<keyword evidence="5 6" id="KW-0472">Membrane</keyword>
<dbReference type="EMBL" id="RQXV01000001">
    <property type="protein sequence ID" value="RRD01215.1"/>
    <property type="molecule type" value="Genomic_DNA"/>
</dbReference>
<evidence type="ECO:0000259" key="7">
    <source>
        <dbReference type="Pfam" id="PF00892"/>
    </source>
</evidence>
<evidence type="ECO:0000256" key="4">
    <source>
        <dbReference type="ARBA" id="ARBA00022989"/>
    </source>
</evidence>
<dbReference type="Proteomes" id="UP000267535">
    <property type="component" value="Unassembled WGS sequence"/>
</dbReference>
<evidence type="ECO:0000256" key="3">
    <source>
        <dbReference type="ARBA" id="ARBA00022692"/>
    </source>
</evidence>
<dbReference type="InterPro" id="IPR000620">
    <property type="entry name" value="EamA_dom"/>
</dbReference>
<dbReference type="PANTHER" id="PTHR42920:SF5">
    <property type="entry name" value="EAMA DOMAIN-CONTAINING PROTEIN"/>
    <property type="match status" value="1"/>
</dbReference>
<evidence type="ECO:0000256" key="2">
    <source>
        <dbReference type="ARBA" id="ARBA00022475"/>
    </source>
</evidence>
<sequence length="319" mass="34509">MPIRSPKVAVCLLLLVSFVWGAEFVLIDLAVAKMPTHAFNAIRFCVAAVSLLPLLWFSRHQLQGVRWLPLLSASALLGFMLFIGFYTQTEGLRFTSVSNAGFITGLNVPLVPLLGFLLFRTQVARSVWVGVIVATAGLYLLTMGEALEINRGDMLVLICAFGFASHILLTGRFVDSMPVVPLSILQLIAVAIYSTIAAALSPEPALYYADSTPLTWQDHLQDPIIISSILVAGILGTAYAFWAQSASQQILESHKVALIFAAEPVFAHLAAWLVLNEHLGNQGLIGAAMIIAAMLISELGDRKQKVTVQPLDQTAVISK</sequence>